<dbReference type="STRING" id="121719.APZ00_16595"/>
<dbReference type="Gene3D" id="3.30.300.30">
    <property type="match status" value="1"/>
</dbReference>
<protein>
    <recommendedName>
        <fullName evidence="3">AMP-dependent synthetase/ligase domain-containing protein</fullName>
    </recommendedName>
</protein>
<dbReference type="Pfam" id="PF00501">
    <property type="entry name" value="AMP-binding"/>
    <property type="match status" value="1"/>
</dbReference>
<name>A0A0U3PI01_9HYPH</name>
<keyword evidence="2" id="KW-1133">Transmembrane helix</keyword>
<dbReference type="InterPro" id="IPR042099">
    <property type="entry name" value="ANL_N_sf"/>
</dbReference>
<dbReference type="KEGG" id="pphr:APZ00_16595"/>
<evidence type="ECO:0000313" key="5">
    <source>
        <dbReference type="Proteomes" id="UP000064921"/>
    </source>
</evidence>
<dbReference type="PANTHER" id="PTHR22754:SF32">
    <property type="entry name" value="DISCO-INTERACTING PROTEIN 2"/>
    <property type="match status" value="1"/>
</dbReference>
<organism evidence="4 5">
    <name type="scientific">Pannonibacter phragmitetus</name>
    <dbReference type="NCBI Taxonomy" id="121719"/>
    <lineage>
        <taxon>Bacteria</taxon>
        <taxon>Pseudomonadati</taxon>
        <taxon>Pseudomonadota</taxon>
        <taxon>Alphaproteobacteria</taxon>
        <taxon>Hyphomicrobiales</taxon>
        <taxon>Stappiaceae</taxon>
        <taxon>Pannonibacter</taxon>
    </lineage>
</organism>
<dbReference type="GO" id="GO:0005886">
    <property type="term" value="C:plasma membrane"/>
    <property type="evidence" value="ECO:0007669"/>
    <property type="project" value="TreeGrafter"/>
</dbReference>
<proteinExistence type="inferred from homology"/>
<keyword evidence="2" id="KW-0812">Transmembrane</keyword>
<dbReference type="Gene3D" id="3.40.50.12780">
    <property type="entry name" value="N-terminal domain of ligase-like"/>
    <property type="match status" value="1"/>
</dbReference>
<feature type="domain" description="AMP-dependent synthetase/ligase" evidence="3">
    <location>
        <begin position="7"/>
        <end position="375"/>
    </location>
</feature>
<evidence type="ECO:0000259" key="3">
    <source>
        <dbReference type="Pfam" id="PF00501"/>
    </source>
</evidence>
<dbReference type="EMBL" id="CP013068">
    <property type="protein sequence ID" value="ALV28483.1"/>
    <property type="molecule type" value="Genomic_DNA"/>
</dbReference>
<dbReference type="GO" id="GO:0070566">
    <property type="term" value="F:adenylyltransferase activity"/>
    <property type="evidence" value="ECO:0007669"/>
    <property type="project" value="TreeGrafter"/>
</dbReference>
<evidence type="ECO:0000256" key="2">
    <source>
        <dbReference type="SAM" id="Phobius"/>
    </source>
</evidence>
<keyword evidence="2" id="KW-0472">Membrane</keyword>
<dbReference type="Proteomes" id="UP000064921">
    <property type="component" value="Chromosome"/>
</dbReference>
<dbReference type="PANTHER" id="PTHR22754">
    <property type="entry name" value="DISCO-INTERACTING PROTEIN 2 DIP2 -RELATED"/>
    <property type="match status" value="1"/>
</dbReference>
<comment type="similarity">
    <text evidence="1">Belongs to the ATP-dependent AMP-binding enzyme family.</text>
</comment>
<dbReference type="SUPFAM" id="SSF56801">
    <property type="entry name" value="Acetyl-CoA synthetase-like"/>
    <property type="match status" value="1"/>
</dbReference>
<evidence type="ECO:0000256" key="1">
    <source>
        <dbReference type="ARBA" id="ARBA00006432"/>
    </source>
</evidence>
<dbReference type="RefSeq" id="WP_058899578.1">
    <property type="nucleotide sequence ID" value="NZ_CP013068.1"/>
</dbReference>
<keyword evidence="5" id="KW-1185">Reference proteome</keyword>
<dbReference type="AlphaFoldDB" id="A0A0U3PI01"/>
<dbReference type="InterPro" id="IPR045851">
    <property type="entry name" value="AMP-bd_C_sf"/>
</dbReference>
<dbReference type="GO" id="GO:0006633">
    <property type="term" value="P:fatty acid biosynthetic process"/>
    <property type="evidence" value="ECO:0007669"/>
    <property type="project" value="TreeGrafter"/>
</dbReference>
<reference evidence="4 5" key="1">
    <citation type="submission" date="2015-10" db="EMBL/GenBank/DDBJ databases">
        <title>The world's first case of liver abscess caused by Pannonibacter phragmitetus.</title>
        <authorList>
            <person name="Ming D."/>
            <person name="Wang M."/>
            <person name="Zhou Y."/>
            <person name="Jiang T."/>
            <person name="Hu S."/>
        </authorList>
    </citation>
    <scope>NUCLEOTIDE SEQUENCE [LARGE SCALE GENOMIC DNA]</scope>
    <source>
        <strain evidence="4 5">31801</strain>
    </source>
</reference>
<dbReference type="InterPro" id="IPR000873">
    <property type="entry name" value="AMP-dep_synth/lig_dom"/>
</dbReference>
<gene>
    <name evidence="4" type="ORF">APZ00_16595</name>
</gene>
<evidence type="ECO:0000313" key="4">
    <source>
        <dbReference type="EMBL" id="ALV28483.1"/>
    </source>
</evidence>
<feature type="transmembrane region" description="Helical" evidence="2">
    <location>
        <begin position="52"/>
        <end position="76"/>
    </location>
</feature>
<sequence length="537" mass="57196">MERAIRQACRAREEREILAFCARGVTQQVLSGNELLAAAEAAAQQLEPARGYCVVLVFPAGAPFISLLLGCFLAGVTAIPVAPPRRGSVSTRLAHICTEAAPVAVLCQQGLEDGLRMLLGDGAPPVVPFSGDIPLRVDGHTRPDMPQDTALIQYTSGSTMTPKGVLITGQNILENCAAVQRAWGLDETARVVNWMPHFHDMGLIGGILCPLLSGGMSVQMSPFDFIRSPRLWLEVISQWQADFSGGPASAFADVIRKVPQEALAGLDLSGWSRAYCGAEPIPPGLLEAFAGHLAPAGLRREAVFACYGMAEITLFAAGARNTGLQTPPGGAHGCWLSDEMRQQIVIMDAETGLPVEDGQQGEIWLGGPSQGSGYLSRPDLSAESFGHAVPGREGLFLRTGDIGHILDGRLWISGRLKDVLFANGLTIPAAEVETLACEGVPELNAMAAAAFMRDENQSGEAVLLVELIDSRCPVHSPDEARARMRNRILGEWGLTLSEIRFVGRGQLPKTTSGKVRRAHVAALFRKGDEAFAGGEQG</sequence>
<accession>A0A0U3PI01</accession>